<dbReference type="InterPro" id="IPR050443">
    <property type="entry name" value="RbsD/FucU_mutarotase"/>
</dbReference>
<dbReference type="PANTHER" id="PTHR31690">
    <property type="entry name" value="FUCOSE MUTAROTASE"/>
    <property type="match status" value="1"/>
</dbReference>
<organism evidence="4 5">
    <name type="scientific">Anaerobacterium chartisolvens</name>
    <dbReference type="NCBI Taxonomy" id="1297424"/>
    <lineage>
        <taxon>Bacteria</taxon>
        <taxon>Bacillati</taxon>
        <taxon>Bacillota</taxon>
        <taxon>Clostridia</taxon>
        <taxon>Eubacteriales</taxon>
        <taxon>Oscillospiraceae</taxon>
        <taxon>Anaerobacterium</taxon>
    </lineage>
</organism>
<dbReference type="EMBL" id="QPJT01000014">
    <property type="protein sequence ID" value="RCX14830.1"/>
    <property type="molecule type" value="Genomic_DNA"/>
</dbReference>
<proteinExistence type="predicted"/>
<gene>
    <name evidence="4" type="ORF">DFR58_11464</name>
</gene>
<dbReference type="Pfam" id="PF05025">
    <property type="entry name" value="RbsD_FucU"/>
    <property type="match status" value="1"/>
</dbReference>
<protein>
    <submittedName>
        <fullName evidence="4">L-fucose mutarotase</fullName>
    </submittedName>
</protein>
<dbReference type="GO" id="GO:0006004">
    <property type="term" value="P:fucose metabolic process"/>
    <property type="evidence" value="ECO:0007669"/>
    <property type="project" value="TreeGrafter"/>
</dbReference>
<keyword evidence="2" id="KW-0413">Isomerase</keyword>
<dbReference type="GO" id="GO:0062193">
    <property type="term" value="F:D-ribose pyranase activity"/>
    <property type="evidence" value="ECO:0007669"/>
    <property type="project" value="UniProtKB-EC"/>
</dbReference>
<dbReference type="Proteomes" id="UP000253034">
    <property type="component" value="Unassembled WGS sequence"/>
</dbReference>
<evidence type="ECO:0000313" key="5">
    <source>
        <dbReference type="Proteomes" id="UP000253034"/>
    </source>
</evidence>
<comment type="caution">
    <text evidence="4">The sequence shown here is derived from an EMBL/GenBank/DDBJ whole genome shotgun (WGS) entry which is preliminary data.</text>
</comment>
<dbReference type="RefSeq" id="WP_114298266.1">
    <property type="nucleotide sequence ID" value="NZ_QPJT01000014.1"/>
</dbReference>
<sequence>MLKGIPSVLTPELLKTLMEMGHSDEIVIADGNFPSGTFGKKVIRLDGHGVPEVLDAILKFFPLDPYVEKPVALMEVVPGDTVETPIWDVYKEIINKHEPENNKIENIERFAFYERTKSAYAVIATSEAALYANIILKKGVVIDR</sequence>
<comment type="catalytic activity">
    <reaction evidence="3">
        <text>alpha-L-fucose = beta-L-fucose</text>
        <dbReference type="Rhea" id="RHEA:25580"/>
        <dbReference type="ChEBI" id="CHEBI:42548"/>
        <dbReference type="ChEBI" id="CHEBI:42589"/>
        <dbReference type="EC" id="5.1.3.29"/>
    </reaction>
</comment>
<keyword evidence="5" id="KW-1185">Reference proteome</keyword>
<dbReference type="InterPro" id="IPR007721">
    <property type="entry name" value="RbsD_FucU"/>
</dbReference>
<dbReference type="PANTHER" id="PTHR31690:SF4">
    <property type="entry name" value="FUCOSE MUTAROTASE"/>
    <property type="match status" value="1"/>
</dbReference>
<evidence type="ECO:0000256" key="1">
    <source>
        <dbReference type="ARBA" id="ARBA00000223"/>
    </source>
</evidence>
<evidence type="ECO:0000256" key="3">
    <source>
        <dbReference type="ARBA" id="ARBA00036324"/>
    </source>
</evidence>
<dbReference type="AlphaFoldDB" id="A0A369AZG8"/>
<dbReference type="SUPFAM" id="SSF102546">
    <property type="entry name" value="RbsD-like"/>
    <property type="match status" value="1"/>
</dbReference>
<accession>A0A369AZG8</accession>
<dbReference type="Gene3D" id="3.40.1650.10">
    <property type="entry name" value="RbsD-like domain"/>
    <property type="match status" value="1"/>
</dbReference>
<dbReference type="InterPro" id="IPR023750">
    <property type="entry name" value="RbsD-like_sf"/>
</dbReference>
<dbReference type="GO" id="GO:0036373">
    <property type="term" value="F:L-fucose mutarotase activity"/>
    <property type="evidence" value="ECO:0007669"/>
    <property type="project" value="UniProtKB-EC"/>
</dbReference>
<dbReference type="GO" id="GO:0042806">
    <property type="term" value="F:fucose binding"/>
    <property type="evidence" value="ECO:0007669"/>
    <property type="project" value="TreeGrafter"/>
</dbReference>
<comment type="catalytic activity">
    <reaction evidence="1">
        <text>beta-D-ribopyranose = beta-D-ribofuranose</text>
        <dbReference type="Rhea" id="RHEA:25432"/>
        <dbReference type="ChEBI" id="CHEBI:27476"/>
        <dbReference type="ChEBI" id="CHEBI:47002"/>
        <dbReference type="EC" id="5.4.99.62"/>
    </reaction>
</comment>
<evidence type="ECO:0000256" key="2">
    <source>
        <dbReference type="ARBA" id="ARBA00023235"/>
    </source>
</evidence>
<dbReference type="OrthoDB" id="9805009at2"/>
<reference evidence="4 5" key="1">
    <citation type="submission" date="2018-07" db="EMBL/GenBank/DDBJ databases">
        <title>Genomic Encyclopedia of Type Strains, Phase IV (KMG-IV): sequencing the most valuable type-strain genomes for metagenomic binning, comparative biology and taxonomic classification.</title>
        <authorList>
            <person name="Goeker M."/>
        </authorList>
    </citation>
    <scope>NUCLEOTIDE SEQUENCE [LARGE SCALE GENOMIC DNA]</scope>
    <source>
        <strain evidence="4 5">DSM 27016</strain>
    </source>
</reference>
<name>A0A369AZG8_9FIRM</name>
<evidence type="ECO:0000313" key="4">
    <source>
        <dbReference type="EMBL" id="RCX14830.1"/>
    </source>
</evidence>